<keyword evidence="2" id="KW-1185">Reference proteome</keyword>
<proteinExistence type="predicted"/>
<protein>
    <submittedName>
        <fullName evidence="1">Uncharacterized protein</fullName>
    </submittedName>
</protein>
<name>A0ABU3I286_9ACTN</name>
<dbReference type="EMBL" id="JAVSGH010000025">
    <property type="protein sequence ID" value="MDT3727072.1"/>
    <property type="molecule type" value="Genomic_DNA"/>
</dbReference>
<dbReference type="RefSeq" id="WP_337674932.1">
    <property type="nucleotide sequence ID" value="NZ_JAVSGH010000025.1"/>
</dbReference>
<dbReference type="Proteomes" id="UP001181313">
    <property type="component" value="Unassembled WGS sequence"/>
</dbReference>
<sequence>MPVAPRRTARWRVPAPRVCPALIEADLAVAFADSPEEMIPAGYRCPWYDAGALSTDGPVASREVVERIKGYAFRYDVQGSLRRAAAREAGR</sequence>
<gene>
    <name evidence="1" type="ORF">ROS62_20190</name>
</gene>
<comment type="caution">
    <text evidence="1">The sequence shown here is derived from an EMBL/GenBank/DDBJ whole genome shotgun (WGS) entry which is preliminary data.</text>
</comment>
<evidence type="ECO:0000313" key="2">
    <source>
        <dbReference type="Proteomes" id="UP001181313"/>
    </source>
</evidence>
<accession>A0ABU3I286</accession>
<evidence type="ECO:0000313" key="1">
    <source>
        <dbReference type="EMBL" id="MDT3727072.1"/>
    </source>
</evidence>
<organism evidence="1 2">
    <name type="scientific">Streptomyces althioticus subsp. attaecolombicae</name>
    <dbReference type="NCBI Taxonomy" id="3075534"/>
    <lineage>
        <taxon>Bacteria</taxon>
        <taxon>Bacillati</taxon>
        <taxon>Actinomycetota</taxon>
        <taxon>Actinomycetes</taxon>
        <taxon>Kitasatosporales</taxon>
        <taxon>Streptomycetaceae</taxon>
        <taxon>Streptomyces</taxon>
        <taxon>Streptomyces althioticus group</taxon>
    </lineage>
</organism>
<reference evidence="1" key="1">
    <citation type="submission" date="2024-05" db="EMBL/GenBank/DDBJ databases">
        <title>30 novel species of actinomycetes from the DSMZ collection.</title>
        <authorList>
            <person name="Nouioui I."/>
        </authorList>
    </citation>
    <scope>NUCLEOTIDE SEQUENCE</scope>
    <source>
        <strain evidence="1">DSM 41972</strain>
    </source>
</reference>